<comment type="caution">
    <text evidence="2">The sequence shown here is derived from an EMBL/GenBank/DDBJ whole genome shotgun (WGS) entry which is preliminary data.</text>
</comment>
<evidence type="ECO:0000313" key="2">
    <source>
        <dbReference type="EMBL" id="KAK2714837.1"/>
    </source>
</evidence>
<accession>A0AA88L344</accession>
<evidence type="ECO:0000256" key="1">
    <source>
        <dbReference type="PIRSR" id="PIRSR624869-2"/>
    </source>
</evidence>
<dbReference type="PANTHER" id="PTHR12450">
    <property type="entry name" value="DENTIN MATRIX PROTEIN 4 PROTEIN FAM20"/>
    <property type="match status" value="1"/>
</dbReference>
<evidence type="ECO:0000313" key="3">
    <source>
        <dbReference type="Proteomes" id="UP001187531"/>
    </source>
</evidence>
<dbReference type="EMBL" id="JAVRJZ010000013">
    <property type="protein sequence ID" value="KAK2714837.1"/>
    <property type="molecule type" value="Genomic_DNA"/>
</dbReference>
<keyword evidence="3" id="KW-1185">Reference proteome</keyword>
<sequence length="124" mass="14392">MPRNIPLRFAAGNCVAKSYIRFKSSNSSVWDKYHLSITKGELYPEDGDYIEELVDEMNGSPIVNISQKAGGTQLKLVVEFPSQRYALFKPMRSFDMTKILKADIDIALWKKIILKDQMRWEEMR</sequence>
<dbReference type="GO" id="GO:0005794">
    <property type="term" value="C:Golgi apparatus"/>
    <property type="evidence" value="ECO:0007669"/>
    <property type="project" value="TreeGrafter"/>
</dbReference>
<dbReference type="GO" id="GO:0005524">
    <property type="term" value="F:ATP binding"/>
    <property type="evidence" value="ECO:0007669"/>
    <property type="project" value="UniProtKB-KW"/>
</dbReference>
<feature type="binding site" evidence="1">
    <location>
        <position position="89"/>
    </location>
    <ligand>
        <name>ATP</name>
        <dbReference type="ChEBI" id="CHEBI:30616"/>
    </ligand>
</feature>
<dbReference type="GO" id="GO:0004674">
    <property type="term" value="F:protein serine/threonine kinase activity"/>
    <property type="evidence" value="ECO:0007669"/>
    <property type="project" value="TreeGrafter"/>
</dbReference>
<name>A0AA88L344_ARTSF</name>
<reference evidence="2" key="1">
    <citation type="submission" date="2023-07" db="EMBL/GenBank/DDBJ databases">
        <title>Chromosome-level genome assembly of Artemia franciscana.</title>
        <authorList>
            <person name="Jo E."/>
        </authorList>
    </citation>
    <scope>NUCLEOTIDE SEQUENCE</scope>
    <source>
        <tissue evidence="2">Whole body</tissue>
    </source>
</reference>
<feature type="binding site" evidence="1">
    <location>
        <position position="73"/>
    </location>
    <ligand>
        <name>ATP</name>
        <dbReference type="ChEBI" id="CHEBI:30616"/>
    </ligand>
</feature>
<dbReference type="AlphaFoldDB" id="A0AA88L344"/>
<keyword evidence="1" id="KW-0547">Nucleotide-binding</keyword>
<proteinExistence type="predicted"/>
<keyword evidence="1" id="KW-0067">ATP-binding</keyword>
<protein>
    <submittedName>
        <fullName evidence="2">Uncharacterized protein</fullName>
    </submittedName>
</protein>
<dbReference type="PANTHER" id="PTHR12450:SF22">
    <property type="entry name" value="EXTRACELLULAR SERINE_THREONINE PROTEIN CG31145"/>
    <property type="match status" value="1"/>
</dbReference>
<dbReference type="Proteomes" id="UP001187531">
    <property type="component" value="Unassembled WGS sequence"/>
</dbReference>
<organism evidence="2 3">
    <name type="scientific">Artemia franciscana</name>
    <name type="common">Brine shrimp</name>
    <name type="synonym">Artemia sanfranciscana</name>
    <dbReference type="NCBI Taxonomy" id="6661"/>
    <lineage>
        <taxon>Eukaryota</taxon>
        <taxon>Metazoa</taxon>
        <taxon>Ecdysozoa</taxon>
        <taxon>Arthropoda</taxon>
        <taxon>Crustacea</taxon>
        <taxon>Branchiopoda</taxon>
        <taxon>Anostraca</taxon>
        <taxon>Artemiidae</taxon>
        <taxon>Artemia</taxon>
    </lineage>
</organism>
<dbReference type="InterPro" id="IPR024869">
    <property type="entry name" value="FAM20"/>
</dbReference>
<gene>
    <name evidence="2" type="ORF">QYM36_009143</name>
</gene>